<keyword evidence="10 12" id="KW-0520">NAD</keyword>
<comment type="cofactor">
    <cofactor evidence="14">
        <name>Zn(2+)</name>
        <dbReference type="ChEBI" id="CHEBI:29105"/>
    </cofactor>
    <text evidence="14">Binds 1 zinc ion per subunit.</text>
</comment>
<evidence type="ECO:0000313" key="18">
    <source>
        <dbReference type="Proteomes" id="UP000240322"/>
    </source>
</evidence>
<keyword evidence="7 14" id="KW-0862">Zinc</keyword>
<dbReference type="InterPro" id="IPR012131">
    <property type="entry name" value="Hstdl_DH"/>
</dbReference>
<feature type="binding site" evidence="14">
    <location>
        <position position="356"/>
    </location>
    <ligand>
        <name>Zn(2+)</name>
        <dbReference type="ChEBI" id="CHEBI:29105"/>
    </ligand>
</feature>
<name>A0A2R6AHY6_9ARCH</name>
<dbReference type="EC" id="1.1.1.23" evidence="4 10"/>
<comment type="caution">
    <text evidence="17">The sequence shown here is derived from an EMBL/GenBank/DDBJ whole genome shotgun (WGS) entry which is preliminary data.</text>
</comment>
<dbReference type="Gene3D" id="1.20.5.1300">
    <property type="match status" value="1"/>
</dbReference>
<evidence type="ECO:0000256" key="6">
    <source>
        <dbReference type="ARBA" id="ARBA00022723"/>
    </source>
</evidence>
<feature type="binding site" evidence="12">
    <location>
        <position position="122"/>
    </location>
    <ligand>
        <name>NAD(+)</name>
        <dbReference type="ChEBI" id="CHEBI:57540"/>
    </ligand>
</feature>
<evidence type="ECO:0000256" key="3">
    <source>
        <dbReference type="ARBA" id="ARBA00010178"/>
    </source>
</evidence>
<dbReference type="Proteomes" id="UP000240322">
    <property type="component" value="Unassembled WGS sequence"/>
</dbReference>
<feature type="compositionally biased region" description="Basic and acidic residues" evidence="16">
    <location>
        <begin position="433"/>
        <end position="443"/>
    </location>
</feature>
<keyword evidence="8 10" id="KW-0560">Oxidoreductase</keyword>
<dbReference type="SUPFAM" id="SSF53720">
    <property type="entry name" value="ALDH-like"/>
    <property type="match status" value="1"/>
</dbReference>
<feature type="binding site" evidence="13">
    <location>
        <position position="411"/>
    </location>
    <ligand>
        <name>substrate</name>
    </ligand>
</feature>
<dbReference type="Pfam" id="PF00815">
    <property type="entry name" value="Histidinol_dh"/>
    <property type="match status" value="1"/>
</dbReference>
<dbReference type="GO" id="GO:0046872">
    <property type="term" value="F:metal ion binding"/>
    <property type="evidence" value="ECO:0007669"/>
    <property type="project" value="UniProtKB-KW"/>
</dbReference>
<feature type="binding site" evidence="13">
    <location>
        <position position="230"/>
    </location>
    <ligand>
        <name>substrate</name>
    </ligand>
</feature>
<evidence type="ECO:0000313" key="17">
    <source>
        <dbReference type="EMBL" id="PSN85987.1"/>
    </source>
</evidence>
<keyword evidence="10" id="KW-0368">Histidine biosynthesis</keyword>
<accession>A0A2R6AHY6</accession>
<dbReference type="GO" id="GO:0051287">
    <property type="term" value="F:NAD binding"/>
    <property type="evidence" value="ECO:0007669"/>
    <property type="project" value="InterPro"/>
</dbReference>
<gene>
    <name evidence="17" type="ORF">B9Q03_11960</name>
</gene>
<sequence length="443" mass="48443">MPLSFLKRPQPSAGQNMDAEVYQRVREIINYVREHGDEALYHYTERFDGVRLRRLKLTSSEIDDAVNSVDDHSKKLIDKAQRRIERFARFQLSMYRDMELRVDGGKTILGQRVIPIESVGVYVPGGRFPLVSTALMTAVPAKVAGVSRIFASTPPTRDGKPNPAVVYALKKAGVQEVFSVGGAQAVAAFAYGTQSIPRVDKVVGPGNKYVNEAKRQLFGQIGIDLLAGPSEVLVVADDSADPELVAHDLAAQAEHDVDAKPWAVTLKVELAERILEAVQEVIESLPTRETARTSWIRHGVVAVADSLDEALGYANKLAPEHLELHLNSTNTRRALKELRNYGSLFIGKQTPVVFSDMLLGPNHVLPTGGASRFTGGLSVGSFLKVVTYQRVIGVPTSRRIARLAAAQSRLEGLEGHARSAEKRAQPQPPTTEARGKGNHAEKR</sequence>
<dbReference type="GO" id="GO:0000105">
    <property type="term" value="P:L-histidine biosynthetic process"/>
    <property type="evidence" value="ECO:0007669"/>
    <property type="project" value="UniProtKB-UniRule"/>
</dbReference>
<evidence type="ECO:0000256" key="4">
    <source>
        <dbReference type="ARBA" id="ARBA00012965"/>
    </source>
</evidence>
<evidence type="ECO:0000256" key="5">
    <source>
        <dbReference type="ARBA" id="ARBA00016531"/>
    </source>
</evidence>
<comment type="catalytic activity">
    <reaction evidence="9 10">
        <text>L-histidinol + 2 NAD(+) + H2O = L-histidine + 2 NADH + 3 H(+)</text>
        <dbReference type="Rhea" id="RHEA:20641"/>
        <dbReference type="ChEBI" id="CHEBI:15377"/>
        <dbReference type="ChEBI" id="CHEBI:15378"/>
        <dbReference type="ChEBI" id="CHEBI:57540"/>
        <dbReference type="ChEBI" id="CHEBI:57595"/>
        <dbReference type="ChEBI" id="CHEBI:57699"/>
        <dbReference type="ChEBI" id="CHEBI:57945"/>
        <dbReference type="EC" id="1.1.1.23"/>
    </reaction>
</comment>
<evidence type="ECO:0000256" key="9">
    <source>
        <dbReference type="ARBA" id="ARBA00049489"/>
    </source>
</evidence>
<evidence type="ECO:0000256" key="8">
    <source>
        <dbReference type="ARBA" id="ARBA00023002"/>
    </source>
</evidence>
<proteinExistence type="inferred from homology"/>
<dbReference type="FunFam" id="3.40.50.1980:FF:000001">
    <property type="entry name" value="Histidinol dehydrogenase"/>
    <property type="match status" value="1"/>
</dbReference>
<feature type="active site" description="Proton acceptor" evidence="11">
    <location>
        <position position="321"/>
    </location>
</feature>
<feature type="active site" description="Proton acceptor" evidence="11">
    <location>
        <position position="320"/>
    </location>
</feature>
<reference evidence="17 18" key="1">
    <citation type="submission" date="2017-04" db="EMBL/GenBank/DDBJ databases">
        <title>Novel microbial lineages endemic to geothermal iron-oxide mats fill important gaps in the evolutionary history of Archaea.</title>
        <authorList>
            <person name="Jay Z.J."/>
            <person name="Beam J.P."/>
            <person name="Dlakic M."/>
            <person name="Rusch D.B."/>
            <person name="Kozubal M.A."/>
            <person name="Inskeep W.P."/>
        </authorList>
    </citation>
    <scope>NUCLEOTIDE SEQUENCE [LARGE SCALE GENOMIC DNA]</scope>
    <source>
        <strain evidence="17">OSP_D</strain>
    </source>
</reference>
<dbReference type="PRINTS" id="PR00083">
    <property type="entry name" value="HOLDHDRGNASE"/>
</dbReference>
<dbReference type="GO" id="GO:0004399">
    <property type="term" value="F:histidinol dehydrogenase activity"/>
    <property type="evidence" value="ECO:0007669"/>
    <property type="project" value="UniProtKB-UniRule"/>
</dbReference>
<evidence type="ECO:0000256" key="16">
    <source>
        <dbReference type="SAM" id="MobiDB-lite"/>
    </source>
</evidence>
<keyword evidence="6 14" id="KW-0479">Metal-binding</keyword>
<evidence type="ECO:0000256" key="14">
    <source>
        <dbReference type="PIRSR" id="PIRSR000099-4"/>
    </source>
</evidence>
<dbReference type="NCBIfam" id="TIGR00069">
    <property type="entry name" value="hisD"/>
    <property type="match status" value="1"/>
</dbReference>
<feature type="binding site" evidence="13">
    <location>
        <position position="252"/>
    </location>
    <ligand>
        <name>substrate</name>
    </ligand>
</feature>
<feature type="binding site" evidence="13">
    <location>
        <position position="416"/>
    </location>
    <ligand>
        <name>substrate</name>
    </ligand>
</feature>
<dbReference type="GO" id="GO:0005829">
    <property type="term" value="C:cytosol"/>
    <property type="evidence" value="ECO:0007669"/>
    <property type="project" value="TreeGrafter"/>
</dbReference>
<evidence type="ECO:0000256" key="13">
    <source>
        <dbReference type="PIRSR" id="PIRSR000099-3"/>
    </source>
</evidence>
<dbReference type="InterPro" id="IPR016161">
    <property type="entry name" value="Ald_DH/histidinol_DH"/>
</dbReference>
<feature type="binding site" evidence="13">
    <location>
        <position position="255"/>
    </location>
    <ligand>
        <name>substrate</name>
    </ligand>
</feature>
<evidence type="ECO:0000256" key="15">
    <source>
        <dbReference type="RuleBase" id="RU004175"/>
    </source>
</evidence>
<feature type="binding site" evidence="13">
    <location>
        <position position="321"/>
    </location>
    <ligand>
        <name>substrate</name>
    </ligand>
</feature>
<feature type="binding site" evidence="12">
    <location>
        <position position="207"/>
    </location>
    <ligand>
        <name>NAD(+)</name>
        <dbReference type="ChEBI" id="CHEBI:57540"/>
    </ligand>
</feature>
<evidence type="ECO:0000256" key="12">
    <source>
        <dbReference type="PIRSR" id="PIRSR000099-2"/>
    </source>
</evidence>
<dbReference type="FunFam" id="3.40.50.1980:FF:000026">
    <property type="entry name" value="Histidinol dehydrogenase"/>
    <property type="match status" value="1"/>
</dbReference>
<feature type="binding site" evidence="12">
    <location>
        <position position="184"/>
    </location>
    <ligand>
        <name>NAD(+)</name>
        <dbReference type="ChEBI" id="CHEBI:57540"/>
    </ligand>
</feature>
<dbReference type="PIRSF" id="PIRSF000099">
    <property type="entry name" value="Histidinol_dh"/>
    <property type="match status" value="1"/>
</dbReference>
<dbReference type="UniPathway" id="UPA00031">
    <property type="reaction ID" value="UER00014"/>
</dbReference>
<keyword evidence="10" id="KW-0028">Amino-acid biosynthesis</keyword>
<comment type="similarity">
    <text evidence="3 10 15">Belongs to the histidinol dehydrogenase family.</text>
</comment>
<feature type="binding site" evidence="13">
    <location>
        <position position="356"/>
    </location>
    <ligand>
        <name>substrate</name>
    </ligand>
</feature>
<dbReference type="EMBL" id="NEXE01000222">
    <property type="protein sequence ID" value="PSN85987.1"/>
    <property type="molecule type" value="Genomic_DNA"/>
</dbReference>
<dbReference type="Gene3D" id="3.40.50.1980">
    <property type="entry name" value="Nitrogenase molybdenum iron protein domain"/>
    <property type="match status" value="2"/>
</dbReference>
<comment type="function">
    <text evidence="1 10">Catalyzes the sequential NAD-dependent oxidations of L-histidinol to L-histidinaldehyde and then to L-histidine.</text>
</comment>
<dbReference type="PANTHER" id="PTHR21256:SF14">
    <property type="entry name" value="HISTIDINOL DEHYDROGENASE"/>
    <property type="match status" value="1"/>
</dbReference>
<evidence type="ECO:0000256" key="1">
    <source>
        <dbReference type="ARBA" id="ARBA00003850"/>
    </source>
</evidence>
<dbReference type="PANTHER" id="PTHR21256">
    <property type="entry name" value="HISTIDINOL DEHYDROGENASE HDH"/>
    <property type="match status" value="1"/>
</dbReference>
<protein>
    <recommendedName>
        <fullName evidence="5 10">Histidinol dehydrogenase</fullName>
        <shortName evidence="10">HDH</shortName>
        <ecNumber evidence="4 10">1.1.1.23</ecNumber>
    </recommendedName>
</protein>
<feature type="region of interest" description="Disordered" evidence="16">
    <location>
        <begin position="411"/>
        <end position="443"/>
    </location>
</feature>
<comment type="pathway">
    <text evidence="2 10">Amino-acid biosynthesis; L-histidine biosynthesis; L-histidine from 5-phospho-alpha-D-ribose 1-diphosphate: step 9/9.</text>
</comment>
<feature type="binding site" evidence="14">
    <location>
        <position position="252"/>
    </location>
    <ligand>
        <name>Zn(2+)</name>
        <dbReference type="ChEBI" id="CHEBI:29105"/>
    </ligand>
</feature>
<feature type="binding site" evidence="14">
    <location>
        <position position="416"/>
    </location>
    <ligand>
        <name>Zn(2+)</name>
        <dbReference type="ChEBI" id="CHEBI:29105"/>
    </ligand>
</feature>
<dbReference type="InterPro" id="IPR022695">
    <property type="entry name" value="Histidinol_DH_monofunct"/>
</dbReference>
<evidence type="ECO:0000256" key="2">
    <source>
        <dbReference type="ARBA" id="ARBA00004940"/>
    </source>
</evidence>
<organism evidence="17 18">
    <name type="scientific">Candidatus Marsarchaeota G2 archaeon OSP_D</name>
    <dbReference type="NCBI Taxonomy" id="1978157"/>
    <lineage>
        <taxon>Archaea</taxon>
        <taxon>Candidatus Marsarchaeota</taxon>
        <taxon>Candidatus Marsarchaeota group 2</taxon>
    </lineage>
</organism>
<feature type="binding site" evidence="14">
    <location>
        <position position="255"/>
    </location>
    <ligand>
        <name>Zn(2+)</name>
        <dbReference type="ChEBI" id="CHEBI:29105"/>
    </ligand>
</feature>
<dbReference type="AlphaFoldDB" id="A0A2R6AHY6"/>
<evidence type="ECO:0000256" key="7">
    <source>
        <dbReference type="ARBA" id="ARBA00022833"/>
    </source>
</evidence>
<evidence type="ECO:0000256" key="10">
    <source>
        <dbReference type="PIRNR" id="PIRNR000099"/>
    </source>
</evidence>
<dbReference type="CDD" id="cd06572">
    <property type="entry name" value="Histidinol_dh"/>
    <property type="match status" value="1"/>
</dbReference>
<feature type="compositionally biased region" description="Basic and acidic residues" evidence="16">
    <location>
        <begin position="411"/>
        <end position="424"/>
    </location>
</feature>
<evidence type="ECO:0000256" key="11">
    <source>
        <dbReference type="PIRSR" id="PIRSR000099-1"/>
    </source>
</evidence>